<dbReference type="SUPFAM" id="SSF52266">
    <property type="entry name" value="SGNH hydrolase"/>
    <property type="match status" value="1"/>
</dbReference>
<protein>
    <recommendedName>
        <fullName evidence="3">Sialate O-acetylesterase domain-containing protein</fullName>
    </recommendedName>
</protein>
<gene>
    <name evidence="1" type="ORF">NG99_26665</name>
</gene>
<evidence type="ECO:0008006" key="3">
    <source>
        <dbReference type="Google" id="ProtNLM"/>
    </source>
</evidence>
<keyword evidence="2" id="KW-1185">Reference proteome</keyword>
<dbReference type="GO" id="GO:0016788">
    <property type="term" value="F:hydrolase activity, acting on ester bonds"/>
    <property type="evidence" value="ECO:0007669"/>
    <property type="project" value="UniProtKB-ARBA"/>
</dbReference>
<evidence type="ECO:0000313" key="1">
    <source>
        <dbReference type="EMBL" id="KGT86147.1"/>
    </source>
</evidence>
<accession>A0A0A3YH93</accession>
<evidence type="ECO:0000313" key="2">
    <source>
        <dbReference type="Proteomes" id="UP000030351"/>
    </source>
</evidence>
<dbReference type="AlphaFoldDB" id="A0A0A3YH93"/>
<dbReference type="EMBL" id="JRUQ01000110">
    <property type="protein sequence ID" value="KGT86147.1"/>
    <property type="molecule type" value="Genomic_DNA"/>
</dbReference>
<dbReference type="Gene3D" id="3.40.50.1110">
    <property type="entry name" value="SGNH hydrolase"/>
    <property type="match status" value="1"/>
</dbReference>
<organism evidence="1 2">
    <name type="scientific">Erwinia typographi</name>
    <dbReference type="NCBI Taxonomy" id="371042"/>
    <lineage>
        <taxon>Bacteria</taxon>
        <taxon>Pseudomonadati</taxon>
        <taxon>Pseudomonadota</taxon>
        <taxon>Gammaproteobacteria</taxon>
        <taxon>Enterobacterales</taxon>
        <taxon>Erwiniaceae</taxon>
        <taxon>Erwinia</taxon>
    </lineage>
</organism>
<proteinExistence type="predicted"/>
<dbReference type="InterPro" id="IPR036514">
    <property type="entry name" value="SGNH_hydro_sf"/>
</dbReference>
<dbReference type="Proteomes" id="UP000030351">
    <property type="component" value="Unassembled WGS sequence"/>
</dbReference>
<name>A0A0A3YH93_9GAMM</name>
<reference evidence="1 2" key="1">
    <citation type="submission" date="2014-10" db="EMBL/GenBank/DDBJ databases">
        <title>Genome sequence of Erwinia typographi M043b.</title>
        <authorList>
            <person name="Chan K.-G."/>
            <person name="Tan W.-S."/>
        </authorList>
    </citation>
    <scope>NUCLEOTIDE SEQUENCE [LARGE SCALE GENOMIC DNA]</scope>
    <source>
        <strain evidence="1 2">M043b</strain>
    </source>
</reference>
<comment type="caution">
    <text evidence="1">The sequence shown here is derived from an EMBL/GenBank/DDBJ whole genome shotgun (WGS) entry which is preliminary data.</text>
</comment>
<dbReference type="STRING" id="371042.NG99_26665"/>
<dbReference type="eggNOG" id="COG5301">
    <property type="taxonomic scope" value="Bacteria"/>
</dbReference>
<sequence length="693" mass="74989">MNLQEGSEPGTLNDYVIFAEPVLATPTVYSEIKSWHEETRSISADVSGQVSVVTVAVQESQEHAQSSLAGAEAALSSAAQAKSSEDAARLESESAASAASSAQNYADTAKSAVTTANVYPDVATGLAATSSGQSFSVAQGTSANSAVIIYLNSNGVAQAIAEVAGTARINLIYNTAEYARQFNDNLADSMASQVAYTDDAATTTALLADSQLRILLGMDHDERRLNIYGRPATTVDDLNNASGDRWSSEDDAEVILLADSAGRKLLNLNIGERRLYAFGSPVGDISEIELPEMADLPSYGQSLSISYLGSPGLSTPTTNTYIFTGNMKTYNQTLSSLSLLSASTSIEYHEKSMMHELNRVVTDSGQYWLVSASGVEGYSMAQLEPGTAPWTQFMARIDKARELSNGLGRQYGMVALTFFQGEADAFLGSSYDYYREKMRLIQSSTAVKALSVSGQPGDIPMMIYQMASHGRYAGTTENPSYEIPLAQLDEAIDNPLIQMITPMYIFPYTDGVHLINHGYRWLGCYRAKAVKHWIQTGTPWKPVYPIAVYKSGPSTIVADFHTMPGRRLRFSTDIVTQATDGMNGFELWGESESGERTRLAISAVQIIGRRKVKVTASDSFTTFSKIYLAYAFTPENRGDNDGSGRYPSWNSGPTTGVRGNLCDDDDATTDLLDANGTPYPLQNYCAIFFKEAI</sequence>